<dbReference type="InterPro" id="IPR001515">
    <property type="entry name" value="Ribosomal_eL32"/>
</dbReference>
<dbReference type="SMART" id="SM01393">
    <property type="entry name" value="Ribosomal_L32e"/>
    <property type="match status" value="1"/>
</dbReference>
<dbReference type="GO" id="GO:0003735">
    <property type="term" value="F:structural constituent of ribosome"/>
    <property type="evidence" value="ECO:0007669"/>
    <property type="project" value="InterPro"/>
</dbReference>
<reference evidence="6" key="1">
    <citation type="journal article" date="2020" name="mSystems">
        <title>Genome- and Community-Level Interaction Insights into Carbon Utilization and Element Cycling Functions of Hydrothermarchaeota in Hydrothermal Sediment.</title>
        <authorList>
            <person name="Zhou Z."/>
            <person name="Liu Y."/>
            <person name="Xu W."/>
            <person name="Pan J."/>
            <person name="Luo Z.H."/>
            <person name="Li M."/>
        </authorList>
    </citation>
    <scope>NUCLEOTIDE SEQUENCE [LARGE SCALE GENOMIC DNA]</scope>
    <source>
        <strain evidence="7">SpSt-622</strain>
        <strain evidence="6">SpSt-642</strain>
    </source>
</reference>
<dbReference type="CDD" id="cd00513">
    <property type="entry name" value="Ribosomal_L32_L32e"/>
    <property type="match status" value="1"/>
</dbReference>
<name>A0A7C4H8T4_STAMA</name>
<protein>
    <recommendedName>
        <fullName evidence="4 5">Large ribosomal subunit protein eL32</fullName>
    </recommendedName>
</protein>
<gene>
    <name evidence="5" type="primary">rpl32e</name>
    <name evidence="7" type="ORF">ENT92_01565</name>
    <name evidence="6" type="ORF">ENU14_01875</name>
</gene>
<keyword evidence="3 5" id="KW-0687">Ribonucleoprotein</keyword>
<evidence type="ECO:0000313" key="7">
    <source>
        <dbReference type="EMBL" id="HGU64891.1"/>
    </source>
</evidence>
<dbReference type="EMBL" id="DTAN01000064">
    <property type="protein sequence ID" value="HGU64891.1"/>
    <property type="molecule type" value="Genomic_DNA"/>
</dbReference>
<dbReference type="HAMAP" id="MF_00810">
    <property type="entry name" value="Ribosomal_eL32"/>
    <property type="match status" value="1"/>
</dbReference>
<keyword evidence="2 5" id="KW-0689">Ribosomal protein</keyword>
<proteinExistence type="inferred from homology"/>
<dbReference type="PANTHER" id="PTHR23413">
    <property type="entry name" value="60S RIBOSOMAL PROTEIN L32 AND DNA-DIRECTED RNA POLYMERASE II, SUBUNIT N"/>
    <property type="match status" value="1"/>
</dbReference>
<comment type="similarity">
    <text evidence="1 5">Belongs to the eukaryotic ribosomal protein eL32 family.</text>
</comment>
<evidence type="ECO:0000256" key="3">
    <source>
        <dbReference type="ARBA" id="ARBA00023274"/>
    </source>
</evidence>
<dbReference type="PROSITE" id="PS00580">
    <property type="entry name" value="RIBOSOMAL_L32E"/>
    <property type="match status" value="1"/>
</dbReference>
<dbReference type="EMBL" id="DTBJ01000016">
    <property type="protein sequence ID" value="HGM58326.1"/>
    <property type="molecule type" value="Genomic_DNA"/>
</dbReference>
<accession>A0A7C4H8T4</accession>
<sequence length="134" mass="15593">MSSRDVEKILELRKKLKSKTPEFLRYLYWKKPKFRNEPKWRKPKGIDNKMRLKLKGYPPLVEIGYRGPRKVRGLHPSGKVPVVVHSIKDIEKLDPGKHIIYISSSVGLKKREMLVKNILEKGFEIANVSSIKTS</sequence>
<evidence type="ECO:0000256" key="2">
    <source>
        <dbReference type="ARBA" id="ARBA00022980"/>
    </source>
</evidence>
<evidence type="ECO:0000256" key="4">
    <source>
        <dbReference type="ARBA" id="ARBA00035229"/>
    </source>
</evidence>
<dbReference type="GO" id="GO:0022625">
    <property type="term" value="C:cytosolic large ribosomal subunit"/>
    <property type="evidence" value="ECO:0007669"/>
    <property type="project" value="TreeGrafter"/>
</dbReference>
<dbReference type="InterPro" id="IPR023654">
    <property type="entry name" value="Ribosomal_eL32_arc"/>
</dbReference>
<dbReference type="InterPro" id="IPR036351">
    <property type="entry name" value="Ribosomal_eL32_sf"/>
</dbReference>
<dbReference type="NCBIfam" id="NF006332">
    <property type="entry name" value="PRK08562.1"/>
    <property type="match status" value="1"/>
</dbReference>
<evidence type="ECO:0000256" key="5">
    <source>
        <dbReference type="HAMAP-Rule" id="MF_00810"/>
    </source>
</evidence>
<dbReference type="InterPro" id="IPR018263">
    <property type="entry name" value="Ribosomal_eL32_CS"/>
</dbReference>
<dbReference type="SUPFAM" id="SSF52042">
    <property type="entry name" value="Ribosomal protein L32e"/>
    <property type="match status" value="1"/>
</dbReference>
<dbReference type="GO" id="GO:0006412">
    <property type="term" value="P:translation"/>
    <property type="evidence" value="ECO:0007669"/>
    <property type="project" value="UniProtKB-UniRule"/>
</dbReference>
<dbReference type="PANTHER" id="PTHR23413:SF1">
    <property type="entry name" value="RIBOSOMAL PROTEIN L32"/>
    <property type="match status" value="1"/>
</dbReference>
<dbReference type="AlphaFoldDB" id="A0A7C4H8T4"/>
<evidence type="ECO:0000256" key="1">
    <source>
        <dbReference type="ARBA" id="ARBA00008431"/>
    </source>
</evidence>
<evidence type="ECO:0000313" key="6">
    <source>
        <dbReference type="EMBL" id="HGM58326.1"/>
    </source>
</evidence>
<comment type="caution">
    <text evidence="6">The sequence shown here is derived from an EMBL/GenBank/DDBJ whole genome shotgun (WGS) entry which is preliminary data.</text>
</comment>
<dbReference type="Pfam" id="PF01655">
    <property type="entry name" value="Ribosomal_L32e"/>
    <property type="match status" value="1"/>
</dbReference>
<organism evidence="6">
    <name type="scientific">Staphylothermus marinus</name>
    <dbReference type="NCBI Taxonomy" id="2280"/>
    <lineage>
        <taxon>Archaea</taxon>
        <taxon>Thermoproteota</taxon>
        <taxon>Thermoprotei</taxon>
        <taxon>Desulfurococcales</taxon>
        <taxon>Desulfurococcaceae</taxon>
        <taxon>Staphylothermus</taxon>
    </lineage>
</organism>